<comment type="catalytic activity">
    <reaction evidence="23">
        <text>Preferential cleavage: (Ac)2-L-Lys-D-Ala-|-D-Ala. Also transpeptidation of peptidyl-alanyl moieties that are N-acyl substituents of D-alanine.</text>
        <dbReference type="EC" id="3.4.16.4"/>
    </reaction>
</comment>
<dbReference type="AlphaFoldDB" id="A0A8J8SB88"/>
<evidence type="ECO:0000256" key="15">
    <source>
        <dbReference type="ARBA" id="ARBA00022960"/>
    </source>
</evidence>
<dbReference type="GO" id="GO:0009252">
    <property type="term" value="P:peptidoglycan biosynthetic process"/>
    <property type="evidence" value="ECO:0007669"/>
    <property type="project" value="UniProtKB-UniPathway"/>
</dbReference>
<dbReference type="InterPro" id="IPR001460">
    <property type="entry name" value="PCN-bd_Tpept"/>
</dbReference>
<keyword evidence="16" id="KW-0735">Signal-anchor</keyword>
<dbReference type="InterPro" id="IPR023346">
    <property type="entry name" value="Lysozyme-like_dom_sf"/>
</dbReference>
<evidence type="ECO:0000256" key="5">
    <source>
        <dbReference type="ARBA" id="ARBA00007739"/>
    </source>
</evidence>
<evidence type="ECO:0000256" key="27">
    <source>
        <dbReference type="SAM" id="MobiDB-lite"/>
    </source>
</evidence>
<evidence type="ECO:0000256" key="17">
    <source>
        <dbReference type="ARBA" id="ARBA00022984"/>
    </source>
</evidence>
<dbReference type="NCBIfam" id="TIGR02074">
    <property type="entry name" value="PBP_1a_fam"/>
    <property type="match status" value="1"/>
</dbReference>
<dbReference type="PANTHER" id="PTHR32282:SF11">
    <property type="entry name" value="PENICILLIN-BINDING PROTEIN 1B"/>
    <property type="match status" value="1"/>
</dbReference>
<dbReference type="EMBL" id="CP058561">
    <property type="protein sequence ID" value="QUH28359.1"/>
    <property type="molecule type" value="Genomic_DNA"/>
</dbReference>
<feature type="compositionally biased region" description="Basic and acidic residues" evidence="27">
    <location>
        <begin position="881"/>
        <end position="897"/>
    </location>
</feature>
<evidence type="ECO:0000256" key="21">
    <source>
        <dbReference type="ARBA" id="ARBA00023268"/>
    </source>
</evidence>
<evidence type="ECO:0000259" key="30">
    <source>
        <dbReference type="Pfam" id="PF00912"/>
    </source>
</evidence>
<evidence type="ECO:0000313" key="32">
    <source>
        <dbReference type="Proteomes" id="UP000677305"/>
    </source>
</evidence>
<evidence type="ECO:0000256" key="14">
    <source>
        <dbReference type="ARBA" id="ARBA00022801"/>
    </source>
</evidence>
<evidence type="ECO:0000256" key="7">
    <source>
        <dbReference type="ARBA" id="ARBA00018638"/>
    </source>
</evidence>
<comment type="pathway">
    <text evidence="3">Cell wall biogenesis; peptidoglycan biosynthesis.</text>
</comment>
<dbReference type="GO" id="GO:0005886">
    <property type="term" value="C:plasma membrane"/>
    <property type="evidence" value="ECO:0007669"/>
    <property type="project" value="UniProtKB-SubCell"/>
</dbReference>
<evidence type="ECO:0000256" key="19">
    <source>
        <dbReference type="ARBA" id="ARBA00023136"/>
    </source>
</evidence>
<evidence type="ECO:0000256" key="3">
    <source>
        <dbReference type="ARBA" id="ARBA00004752"/>
    </source>
</evidence>
<evidence type="ECO:0000256" key="8">
    <source>
        <dbReference type="ARBA" id="ARBA00022475"/>
    </source>
</evidence>
<dbReference type="InterPro" id="IPR050396">
    <property type="entry name" value="Glycosyltr_51/Transpeptidase"/>
</dbReference>
<dbReference type="InterPro" id="IPR036950">
    <property type="entry name" value="PBP_transglycosylase"/>
</dbReference>
<evidence type="ECO:0000256" key="1">
    <source>
        <dbReference type="ARBA" id="ARBA00002624"/>
    </source>
</evidence>
<dbReference type="GO" id="GO:0030288">
    <property type="term" value="C:outer membrane-bounded periplasmic space"/>
    <property type="evidence" value="ECO:0007669"/>
    <property type="project" value="TreeGrafter"/>
</dbReference>
<dbReference type="GO" id="GO:0008360">
    <property type="term" value="P:regulation of cell shape"/>
    <property type="evidence" value="ECO:0007669"/>
    <property type="project" value="UniProtKB-KW"/>
</dbReference>
<dbReference type="EC" id="2.4.99.28" evidence="24"/>
<keyword evidence="18 28" id="KW-1133">Transmembrane helix</keyword>
<evidence type="ECO:0000313" key="31">
    <source>
        <dbReference type="EMBL" id="QUH28359.1"/>
    </source>
</evidence>
<evidence type="ECO:0000259" key="29">
    <source>
        <dbReference type="Pfam" id="PF00905"/>
    </source>
</evidence>
<dbReference type="EC" id="3.4.16.4" evidence="6"/>
<keyword evidence="8" id="KW-1003">Cell membrane</keyword>
<evidence type="ECO:0000256" key="10">
    <source>
        <dbReference type="ARBA" id="ARBA00022670"/>
    </source>
</evidence>
<dbReference type="SUPFAM" id="SSF53955">
    <property type="entry name" value="Lysozyme-like"/>
    <property type="match status" value="1"/>
</dbReference>
<comment type="function">
    <text evidence="1">Cell wall formation. Synthesis of cross-linked peptidoglycan from the lipid intermediates. The enzyme has a penicillin-insensitive transglycosylase N-terminal domain (formation of linear glycan strands) and a penicillin-sensitive transpeptidase C-terminal domain (cross-linking of the peptide subunits).</text>
</comment>
<dbReference type="RefSeq" id="WP_212692599.1">
    <property type="nucleotide sequence ID" value="NZ_CP058561.1"/>
</dbReference>
<evidence type="ECO:0000256" key="11">
    <source>
        <dbReference type="ARBA" id="ARBA00022676"/>
    </source>
</evidence>
<evidence type="ECO:0000256" key="26">
    <source>
        <dbReference type="ARBA" id="ARBA00060592"/>
    </source>
</evidence>
<protein>
    <recommendedName>
        <fullName evidence="7">Penicillin-binding protein 1A</fullName>
        <ecNumber evidence="24">2.4.99.28</ecNumber>
        <ecNumber evidence="6">3.4.16.4</ecNumber>
    </recommendedName>
</protein>
<evidence type="ECO:0000256" key="24">
    <source>
        <dbReference type="ARBA" id="ARBA00044770"/>
    </source>
</evidence>
<dbReference type="Gene3D" id="1.10.3810.10">
    <property type="entry name" value="Biosynthetic peptidoglycan transglycosylase-like"/>
    <property type="match status" value="1"/>
</dbReference>
<keyword evidence="32" id="KW-1185">Reference proteome</keyword>
<evidence type="ECO:0000256" key="12">
    <source>
        <dbReference type="ARBA" id="ARBA00022679"/>
    </source>
</evidence>
<keyword evidence="17" id="KW-0573">Peptidoglycan synthesis</keyword>
<evidence type="ECO:0000256" key="2">
    <source>
        <dbReference type="ARBA" id="ARBA00004401"/>
    </source>
</evidence>
<dbReference type="SUPFAM" id="SSF56601">
    <property type="entry name" value="beta-lactamase/transpeptidase-like"/>
    <property type="match status" value="1"/>
</dbReference>
<comment type="catalytic activity">
    <reaction evidence="25">
        <text>[GlcNAc-(1-&gt;4)-Mur2Ac(oyl-L-Ala-gamma-D-Glu-L-Lys-D-Ala-D-Ala)](n)-di-trans,octa-cis-undecaprenyl diphosphate + beta-D-GlcNAc-(1-&gt;4)-Mur2Ac(oyl-L-Ala-gamma-D-Glu-L-Lys-D-Ala-D-Ala)-di-trans,octa-cis-undecaprenyl diphosphate = [GlcNAc-(1-&gt;4)-Mur2Ac(oyl-L-Ala-gamma-D-Glu-L-Lys-D-Ala-D-Ala)](n+1)-di-trans,octa-cis-undecaprenyl diphosphate + di-trans,octa-cis-undecaprenyl diphosphate + H(+)</text>
        <dbReference type="Rhea" id="RHEA:23708"/>
        <dbReference type="Rhea" id="RHEA-COMP:9602"/>
        <dbReference type="Rhea" id="RHEA-COMP:9603"/>
        <dbReference type="ChEBI" id="CHEBI:15378"/>
        <dbReference type="ChEBI" id="CHEBI:58405"/>
        <dbReference type="ChEBI" id="CHEBI:60033"/>
        <dbReference type="ChEBI" id="CHEBI:78435"/>
        <dbReference type="EC" id="2.4.99.28"/>
    </reaction>
</comment>
<keyword evidence="14" id="KW-0378">Hydrolase</keyword>
<dbReference type="FunFam" id="1.10.3810.10:FF:000001">
    <property type="entry name" value="Penicillin-binding protein 1A"/>
    <property type="match status" value="1"/>
</dbReference>
<sequence length="911" mass="103395">MNYSNHSKSKREKELESKSNKVKKSISTSFIRILVLTLLITFGLIIIAGLGITKAIIDAAPEIDYDKDIMPKGYRTFIYDQLGNEITTLHGTDANRIYASLDQMPEHLRDAFIAIEDERFYEHQGIDLKGILRAIINNIKSKDLTGEGASTITQQVIKNNVLSATQTFQRKIQEQYLAIELEKRVDKNIILESYLNTVALGRGTNGVQAASNRYFNKDVSDLTLAESAVMASITKYPTRYDPIANPENNHSRQLIVLNKMLEQGKITEIEYNQAIEEDVYSKIELTNKNANKNSNYSYFVDEVILRVKDDLVIKKGYTEKQAYDLIYTGGLNVYVTQDINIQNIVDKEFLDESNYPPKKEDYSVKIMYSLSVDKKDSGIKHYYKEKEFDTDKEALAYVEELKASWISEVDEVISESSILVPQPQAAMVIIDYHTGHVKAIAGGRGEKLGNQLLNRATQTYRHPGSTFKILAAYLPAIDTGRYTLATVLDDVPFSYSVSKNSVPWEVHNWYDSSEYKYNYKGLSTVRDSITYSINIHAVKTLMDIGIETSFNYLLNLGFTSLVEKETINGKIYSDKNYSLALGGVTKGVSLLELTAAYGAIANNGEYVKPIFYTKVLDHDNNLILTNEQPKPVRVMKETTSFLLTNAMTDVVKKGTGTIVKFNSVSMPIAGKTGTSSEKKDLVFTGYTPYYVASIWQGYDTPKEQVYKRSYHKILWRKIMEEIHKGLPRKEFYKPDNIVTAKICTESGKLAKLGLCNKDPRGSTIMTEFFEKGTVPTETCDVHVKQTICSVSGLPANKYCPSNSKYTKVFIKRPEPLVPSNWDPKHPPRIQDRKYELLYSTIGEYCNVHGPHVKKPEVKLPTDYIDSDLDDKINEDEEFIAPEDKPIEIEDKDKKPYLDDDYYSPPPFIYQE</sequence>
<comment type="similarity">
    <text evidence="4">In the C-terminal section; belongs to the transpeptidase family.</text>
</comment>
<keyword evidence="13 28" id="KW-0812">Transmembrane</keyword>
<dbReference type="UniPathway" id="UPA00219"/>
<dbReference type="Pfam" id="PF00905">
    <property type="entry name" value="Transpeptidase"/>
    <property type="match status" value="1"/>
</dbReference>
<dbReference type="GO" id="GO:0046677">
    <property type="term" value="P:response to antibiotic"/>
    <property type="evidence" value="ECO:0007669"/>
    <property type="project" value="UniProtKB-KW"/>
</dbReference>
<comment type="pathway">
    <text evidence="26">Glycan biosynthesis.</text>
</comment>
<name>A0A8J8SB88_9FIRM</name>
<dbReference type="GO" id="GO:0008955">
    <property type="term" value="F:peptidoglycan glycosyltransferase activity"/>
    <property type="evidence" value="ECO:0007669"/>
    <property type="project" value="UniProtKB-EC"/>
</dbReference>
<dbReference type="InterPro" id="IPR001264">
    <property type="entry name" value="Glyco_trans_51"/>
</dbReference>
<evidence type="ECO:0000256" key="9">
    <source>
        <dbReference type="ARBA" id="ARBA00022645"/>
    </source>
</evidence>
<dbReference type="GO" id="GO:0008658">
    <property type="term" value="F:penicillin binding"/>
    <property type="evidence" value="ECO:0007669"/>
    <property type="project" value="InterPro"/>
</dbReference>
<feature type="domain" description="Penicillin-binding protein transpeptidase" evidence="29">
    <location>
        <begin position="426"/>
        <end position="689"/>
    </location>
</feature>
<dbReference type="Gene3D" id="3.40.710.10">
    <property type="entry name" value="DD-peptidase/beta-lactamase superfamily"/>
    <property type="match status" value="2"/>
</dbReference>
<keyword evidence="21" id="KW-0511">Multifunctional enzyme</keyword>
<accession>A0A8J8SB88</accession>
<evidence type="ECO:0000256" key="28">
    <source>
        <dbReference type="SAM" id="Phobius"/>
    </source>
</evidence>
<comment type="similarity">
    <text evidence="5">In the N-terminal section; belongs to the glycosyltransferase 51 family.</text>
</comment>
<organism evidence="31 32">
    <name type="scientific">Vallitalea guaymasensis</name>
    <dbReference type="NCBI Taxonomy" id="1185412"/>
    <lineage>
        <taxon>Bacteria</taxon>
        <taxon>Bacillati</taxon>
        <taxon>Bacillota</taxon>
        <taxon>Clostridia</taxon>
        <taxon>Lachnospirales</taxon>
        <taxon>Vallitaleaceae</taxon>
        <taxon>Vallitalea</taxon>
    </lineage>
</organism>
<keyword evidence="20" id="KW-0046">Antibiotic resistance</keyword>
<dbReference type="InterPro" id="IPR012338">
    <property type="entry name" value="Beta-lactam/transpept-like"/>
</dbReference>
<dbReference type="GO" id="GO:0006508">
    <property type="term" value="P:proteolysis"/>
    <property type="evidence" value="ECO:0007669"/>
    <property type="project" value="UniProtKB-KW"/>
</dbReference>
<evidence type="ECO:0000256" key="20">
    <source>
        <dbReference type="ARBA" id="ARBA00023251"/>
    </source>
</evidence>
<feature type="transmembrane region" description="Helical" evidence="28">
    <location>
        <begin position="30"/>
        <end position="52"/>
    </location>
</feature>
<evidence type="ECO:0000256" key="13">
    <source>
        <dbReference type="ARBA" id="ARBA00022692"/>
    </source>
</evidence>
<evidence type="ECO:0000256" key="16">
    <source>
        <dbReference type="ARBA" id="ARBA00022968"/>
    </source>
</evidence>
<keyword evidence="15" id="KW-0133">Cell shape</keyword>
<keyword evidence="22" id="KW-0961">Cell wall biogenesis/degradation</keyword>
<comment type="subcellular location">
    <subcellularLocation>
        <location evidence="2">Cell membrane</location>
        <topology evidence="2">Single-pass type II membrane protein</topology>
    </subcellularLocation>
</comment>
<dbReference type="KEGG" id="vgu:HYG85_05270"/>
<evidence type="ECO:0000256" key="4">
    <source>
        <dbReference type="ARBA" id="ARBA00007090"/>
    </source>
</evidence>
<evidence type="ECO:0000256" key="18">
    <source>
        <dbReference type="ARBA" id="ARBA00022989"/>
    </source>
</evidence>
<evidence type="ECO:0000256" key="22">
    <source>
        <dbReference type="ARBA" id="ARBA00023316"/>
    </source>
</evidence>
<keyword evidence="10" id="KW-0645">Protease</keyword>
<keyword evidence="12" id="KW-0808">Transferase</keyword>
<feature type="domain" description="Glycosyl transferase family 51" evidence="30">
    <location>
        <begin position="84"/>
        <end position="260"/>
    </location>
</feature>
<dbReference type="Pfam" id="PF00912">
    <property type="entry name" value="Transgly"/>
    <property type="match status" value="1"/>
</dbReference>
<dbReference type="Proteomes" id="UP000677305">
    <property type="component" value="Chromosome"/>
</dbReference>
<feature type="region of interest" description="Disordered" evidence="27">
    <location>
        <begin position="875"/>
        <end position="911"/>
    </location>
</feature>
<gene>
    <name evidence="31" type="ORF">HYG85_05270</name>
</gene>
<evidence type="ECO:0000256" key="23">
    <source>
        <dbReference type="ARBA" id="ARBA00034000"/>
    </source>
</evidence>
<keyword evidence="11" id="KW-0328">Glycosyltransferase</keyword>
<evidence type="ECO:0000256" key="6">
    <source>
        <dbReference type="ARBA" id="ARBA00012448"/>
    </source>
</evidence>
<dbReference type="GO" id="GO:0071555">
    <property type="term" value="P:cell wall organization"/>
    <property type="evidence" value="ECO:0007669"/>
    <property type="project" value="UniProtKB-KW"/>
</dbReference>
<keyword evidence="19 28" id="KW-0472">Membrane</keyword>
<reference evidence="31 32" key="1">
    <citation type="submission" date="2020-07" db="EMBL/GenBank/DDBJ databases">
        <title>Vallitalea guaymasensis genome.</title>
        <authorList>
            <person name="Postec A."/>
        </authorList>
    </citation>
    <scope>NUCLEOTIDE SEQUENCE [LARGE SCALE GENOMIC DNA]</scope>
    <source>
        <strain evidence="31 32">Ra1766G1</strain>
    </source>
</reference>
<dbReference type="PANTHER" id="PTHR32282">
    <property type="entry name" value="BINDING PROTEIN TRANSPEPTIDASE, PUTATIVE-RELATED"/>
    <property type="match status" value="1"/>
</dbReference>
<keyword evidence="9" id="KW-0121">Carboxypeptidase</keyword>
<dbReference type="GO" id="GO:0009002">
    <property type="term" value="F:serine-type D-Ala-D-Ala carboxypeptidase activity"/>
    <property type="evidence" value="ECO:0007669"/>
    <property type="project" value="UniProtKB-EC"/>
</dbReference>
<proteinExistence type="inferred from homology"/>
<evidence type="ECO:0000256" key="25">
    <source>
        <dbReference type="ARBA" id="ARBA00049902"/>
    </source>
</evidence>